<reference evidence="10 11" key="1">
    <citation type="submission" date="2012-04" db="EMBL/GenBank/DDBJ databases">
        <title>The Genome Sequence of Saprolegnia declina VS20.</title>
        <authorList>
            <consortium name="The Broad Institute Genome Sequencing Platform"/>
            <person name="Russ C."/>
            <person name="Nusbaum C."/>
            <person name="Tyler B."/>
            <person name="van West P."/>
            <person name="Dieguez-Uribeondo J."/>
            <person name="de Bruijn I."/>
            <person name="Tripathy S."/>
            <person name="Jiang R."/>
            <person name="Young S.K."/>
            <person name="Zeng Q."/>
            <person name="Gargeya S."/>
            <person name="Fitzgerald M."/>
            <person name="Haas B."/>
            <person name="Abouelleil A."/>
            <person name="Alvarado L."/>
            <person name="Arachchi H.M."/>
            <person name="Berlin A."/>
            <person name="Chapman S.B."/>
            <person name="Goldberg J."/>
            <person name="Griggs A."/>
            <person name="Gujja S."/>
            <person name="Hansen M."/>
            <person name="Howarth C."/>
            <person name="Imamovic A."/>
            <person name="Larimer J."/>
            <person name="McCowen C."/>
            <person name="Montmayeur A."/>
            <person name="Murphy C."/>
            <person name="Neiman D."/>
            <person name="Pearson M."/>
            <person name="Priest M."/>
            <person name="Roberts A."/>
            <person name="Saif S."/>
            <person name="Shea T."/>
            <person name="Sisk P."/>
            <person name="Sykes S."/>
            <person name="Wortman J."/>
            <person name="Nusbaum C."/>
            <person name="Birren B."/>
        </authorList>
    </citation>
    <scope>NUCLEOTIDE SEQUENCE [LARGE SCALE GENOMIC DNA]</scope>
    <source>
        <strain evidence="10 11">VS20</strain>
    </source>
</reference>
<evidence type="ECO:0000313" key="11">
    <source>
        <dbReference type="Proteomes" id="UP000030762"/>
    </source>
</evidence>
<keyword evidence="6" id="KW-0539">Nucleus</keyword>
<feature type="domain" description="C2H2-type" evidence="9">
    <location>
        <begin position="308"/>
        <end position="335"/>
    </location>
</feature>
<dbReference type="OMA" id="EDVDPNY"/>
<dbReference type="SUPFAM" id="SSF57667">
    <property type="entry name" value="beta-beta-alpha zinc fingers"/>
    <property type="match status" value="1"/>
</dbReference>
<evidence type="ECO:0000256" key="4">
    <source>
        <dbReference type="ARBA" id="ARBA00022771"/>
    </source>
</evidence>
<evidence type="ECO:0000256" key="5">
    <source>
        <dbReference type="ARBA" id="ARBA00022833"/>
    </source>
</evidence>
<evidence type="ECO:0000256" key="1">
    <source>
        <dbReference type="ARBA" id="ARBA00004123"/>
    </source>
</evidence>
<feature type="domain" description="C2H2-type" evidence="9">
    <location>
        <begin position="348"/>
        <end position="375"/>
    </location>
</feature>
<dbReference type="Gene3D" id="3.30.160.60">
    <property type="entry name" value="Classic Zinc Finger"/>
    <property type="match status" value="1"/>
</dbReference>
<evidence type="ECO:0000256" key="6">
    <source>
        <dbReference type="ARBA" id="ARBA00023242"/>
    </source>
</evidence>
<organism evidence="10 11">
    <name type="scientific">Saprolegnia diclina (strain VS20)</name>
    <dbReference type="NCBI Taxonomy" id="1156394"/>
    <lineage>
        <taxon>Eukaryota</taxon>
        <taxon>Sar</taxon>
        <taxon>Stramenopiles</taxon>
        <taxon>Oomycota</taxon>
        <taxon>Saprolegniomycetes</taxon>
        <taxon>Saprolegniales</taxon>
        <taxon>Saprolegniaceae</taxon>
        <taxon>Saprolegnia</taxon>
    </lineage>
</organism>
<dbReference type="InterPro" id="IPR036397">
    <property type="entry name" value="RNaseH_sf"/>
</dbReference>
<dbReference type="SUPFAM" id="SSF53098">
    <property type="entry name" value="Ribonuclease H-like"/>
    <property type="match status" value="1"/>
</dbReference>
<keyword evidence="11" id="KW-1185">Reference proteome</keyword>
<dbReference type="STRING" id="1156394.T0SAT9"/>
<dbReference type="Proteomes" id="UP000030762">
    <property type="component" value="Unassembled WGS sequence"/>
</dbReference>
<proteinExistence type="predicted"/>
<dbReference type="InterPro" id="IPR013087">
    <property type="entry name" value="Znf_C2H2_type"/>
</dbReference>
<evidence type="ECO:0000259" key="9">
    <source>
        <dbReference type="PROSITE" id="PS50157"/>
    </source>
</evidence>
<dbReference type="GO" id="GO:0008270">
    <property type="term" value="F:zinc ion binding"/>
    <property type="evidence" value="ECO:0007669"/>
    <property type="project" value="UniProtKB-KW"/>
</dbReference>
<dbReference type="PANTHER" id="PTHR24406">
    <property type="entry name" value="TRANSCRIPTIONAL REPRESSOR CTCFL-RELATED"/>
    <property type="match status" value="1"/>
</dbReference>
<dbReference type="PROSITE" id="PS00028">
    <property type="entry name" value="ZINC_FINGER_C2H2_1"/>
    <property type="match status" value="1"/>
</dbReference>
<dbReference type="OrthoDB" id="3437960at2759"/>
<dbReference type="RefSeq" id="XP_008603871.1">
    <property type="nucleotide sequence ID" value="XM_008605649.1"/>
</dbReference>
<dbReference type="InterPro" id="IPR050888">
    <property type="entry name" value="ZnF_C2H2-type_TF"/>
</dbReference>
<evidence type="ECO:0000256" key="2">
    <source>
        <dbReference type="ARBA" id="ARBA00022723"/>
    </source>
</evidence>
<keyword evidence="3" id="KW-0677">Repeat</keyword>
<feature type="region of interest" description="Disordered" evidence="8">
    <location>
        <begin position="492"/>
        <end position="523"/>
    </location>
</feature>
<name>T0SAT9_SAPDV</name>
<comment type="subcellular location">
    <subcellularLocation>
        <location evidence="1">Nucleus</location>
    </subcellularLocation>
</comment>
<dbReference type="SMART" id="SM00355">
    <property type="entry name" value="ZnF_C2H2"/>
    <property type="match status" value="4"/>
</dbReference>
<sequence length="619" mass="66277">MAPILAVPDERARLVAAALAMQLQTTAAKNQRKKMLTTMEALSIDVKKTVTVVNQASLLQAAQVRLRDATLIGLHTEPAMTTRKPEEPVSVVVLAMRDASGVEEVFLWDLLALDPMDCDDALAEIFASHNVVKLGHSILPTLQALHEAYPSAACFQQLSHAVEVNALLQRLTHSAVFLSLEKLVTVCLRRRLPKAPHAEWHLRPLSVPQRTRAALDALALLWLHDAMVAHLDGTLASLSTTYDVSGKTKVACALCKRKFKSPMALSQHATTCVPKPKVELHCAKCTHVFRSEASLVRHHCVPPKAADHKCAVCSRAFSTKVGLEHHSATHQQQEPMAEPKAPKEKKKLACGHCTRKFKTHASLKRHTENCDAAKPKPVAVEAAKPKGTAATKVEATKAQEPAKIDTAKLVTATPVVKVEAVKPKEPVAKADAAKAKTTALPTKPTATGHVEAIKPKEAPVISAPTPKVEAPALAPKKVGSTKLKKVESKAAPVVAHKAETPKKKVTAAKTTSPKQPKSVASGAKPTVVVESADFLLDAPVSHDAVSYRYLLNVGVNLHTVNHAAPSNVVTTASSPKLVSQASTVALSPDSNNDYLLDASMTHDAVAYRYSLGLTSQPVQ</sequence>
<dbReference type="GO" id="GO:0006139">
    <property type="term" value="P:nucleobase-containing compound metabolic process"/>
    <property type="evidence" value="ECO:0007669"/>
    <property type="project" value="InterPro"/>
</dbReference>
<gene>
    <name evidence="10" type="ORF">SDRG_00183</name>
</gene>
<keyword evidence="2" id="KW-0479">Metal-binding</keyword>
<dbReference type="GO" id="GO:0005634">
    <property type="term" value="C:nucleus"/>
    <property type="evidence" value="ECO:0007669"/>
    <property type="project" value="UniProtKB-SubCell"/>
</dbReference>
<dbReference type="Gene3D" id="3.30.420.10">
    <property type="entry name" value="Ribonuclease H-like superfamily/Ribonuclease H"/>
    <property type="match status" value="1"/>
</dbReference>
<dbReference type="GO" id="GO:0003676">
    <property type="term" value="F:nucleic acid binding"/>
    <property type="evidence" value="ECO:0007669"/>
    <property type="project" value="InterPro"/>
</dbReference>
<dbReference type="Pfam" id="PF01612">
    <property type="entry name" value="DNA_pol_A_exo1"/>
    <property type="match status" value="1"/>
</dbReference>
<evidence type="ECO:0000256" key="3">
    <source>
        <dbReference type="ARBA" id="ARBA00022737"/>
    </source>
</evidence>
<accession>T0SAT9</accession>
<keyword evidence="4 7" id="KW-0863">Zinc-finger</keyword>
<dbReference type="PROSITE" id="PS50157">
    <property type="entry name" value="ZINC_FINGER_C2H2_2"/>
    <property type="match status" value="2"/>
</dbReference>
<dbReference type="GO" id="GO:0008408">
    <property type="term" value="F:3'-5' exonuclease activity"/>
    <property type="evidence" value="ECO:0007669"/>
    <property type="project" value="InterPro"/>
</dbReference>
<protein>
    <recommendedName>
        <fullName evidence="9">C2H2-type domain-containing protein</fullName>
    </recommendedName>
</protein>
<evidence type="ECO:0000256" key="8">
    <source>
        <dbReference type="SAM" id="MobiDB-lite"/>
    </source>
</evidence>
<dbReference type="GeneID" id="19940910"/>
<dbReference type="AlphaFoldDB" id="T0SAT9"/>
<dbReference type="VEuPathDB" id="FungiDB:SDRG_00183"/>
<evidence type="ECO:0000256" key="7">
    <source>
        <dbReference type="PROSITE-ProRule" id="PRU00042"/>
    </source>
</evidence>
<dbReference type="InterPro" id="IPR012337">
    <property type="entry name" value="RNaseH-like_sf"/>
</dbReference>
<keyword evidence="5" id="KW-0862">Zinc</keyword>
<dbReference type="InterPro" id="IPR002562">
    <property type="entry name" value="3'-5'_exonuclease_dom"/>
</dbReference>
<evidence type="ECO:0000313" key="10">
    <source>
        <dbReference type="EMBL" id="EQC42448.1"/>
    </source>
</evidence>
<dbReference type="InterPro" id="IPR036236">
    <property type="entry name" value="Znf_C2H2_sf"/>
</dbReference>
<dbReference type="InParanoid" id="T0SAT9"/>
<dbReference type="EMBL" id="JH767132">
    <property type="protein sequence ID" value="EQC42448.1"/>
    <property type="molecule type" value="Genomic_DNA"/>
</dbReference>